<dbReference type="EMBL" id="BMJV01000005">
    <property type="protein sequence ID" value="GGG77147.1"/>
    <property type="molecule type" value="Genomic_DNA"/>
</dbReference>
<reference evidence="1" key="1">
    <citation type="journal article" date="2014" name="Int. J. Syst. Evol. Microbiol.">
        <title>Complete genome sequence of Corynebacterium casei LMG S-19264T (=DSM 44701T), isolated from a smear-ripened cheese.</title>
        <authorList>
            <consortium name="US DOE Joint Genome Institute (JGI-PGF)"/>
            <person name="Walter F."/>
            <person name="Albersmeier A."/>
            <person name="Kalinowski J."/>
            <person name="Ruckert C."/>
        </authorList>
    </citation>
    <scope>NUCLEOTIDE SEQUENCE</scope>
    <source>
        <strain evidence="1">CGMCC 1.15762</strain>
    </source>
</reference>
<accession>A0A8J2ZL80</accession>
<dbReference type="Proteomes" id="UP000617145">
    <property type="component" value="Unassembled WGS sequence"/>
</dbReference>
<keyword evidence="2" id="KW-1185">Reference proteome</keyword>
<comment type="caution">
    <text evidence="1">The sequence shown here is derived from an EMBL/GenBank/DDBJ whole genome shotgun (WGS) entry which is preliminary data.</text>
</comment>
<dbReference type="AlphaFoldDB" id="A0A8J2ZL80"/>
<evidence type="ECO:0000313" key="1">
    <source>
        <dbReference type="EMBL" id="GGG77147.1"/>
    </source>
</evidence>
<evidence type="ECO:0000313" key="2">
    <source>
        <dbReference type="Proteomes" id="UP000617145"/>
    </source>
</evidence>
<sequence length="66" mass="7045">MKHAARFRNEAPLFGRREEFCTAASVYSDKIVSADCNPPITCPCVEPQVNGSADCSQAAALCDALP</sequence>
<reference evidence="1" key="2">
    <citation type="submission" date="2020-09" db="EMBL/GenBank/DDBJ databases">
        <authorList>
            <person name="Sun Q."/>
            <person name="Zhou Y."/>
        </authorList>
    </citation>
    <scope>NUCLEOTIDE SEQUENCE</scope>
    <source>
        <strain evidence="1">CGMCC 1.15762</strain>
    </source>
</reference>
<organism evidence="1 2">
    <name type="scientific">Salipiger pallidus</name>
    <dbReference type="NCBI Taxonomy" id="1775170"/>
    <lineage>
        <taxon>Bacteria</taxon>
        <taxon>Pseudomonadati</taxon>
        <taxon>Pseudomonadota</taxon>
        <taxon>Alphaproteobacteria</taxon>
        <taxon>Rhodobacterales</taxon>
        <taxon>Roseobacteraceae</taxon>
        <taxon>Salipiger</taxon>
    </lineage>
</organism>
<gene>
    <name evidence="1" type="ORF">GCM10011415_27540</name>
</gene>
<protein>
    <submittedName>
        <fullName evidence="1">Uncharacterized protein</fullName>
    </submittedName>
</protein>
<proteinExistence type="predicted"/>
<name>A0A8J2ZL80_9RHOB</name>